<proteinExistence type="predicted"/>
<organism evidence="3 4">
    <name type="scientific">Marinospirillum celere</name>
    <dbReference type="NCBI Taxonomy" id="1122252"/>
    <lineage>
        <taxon>Bacteria</taxon>
        <taxon>Pseudomonadati</taxon>
        <taxon>Pseudomonadota</taxon>
        <taxon>Gammaproteobacteria</taxon>
        <taxon>Oceanospirillales</taxon>
        <taxon>Oceanospirillaceae</taxon>
        <taxon>Marinospirillum</taxon>
    </lineage>
</organism>
<keyword evidence="2" id="KW-1133">Transmembrane helix</keyword>
<evidence type="ECO:0000313" key="4">
    <source>
        <dbReference type="Proteomes" id="UP000199058"/>
    </source>
</evidence>
<feature type="transmembrane region" description="Helical" evidence="2">
    <location>
        <begin position="5"/>
        <end position="22"/>
    </location>
</feature>
<evidence type="ECO:0000256" key="1">
    <source>
        <dbReference type="SAM" id="Coils"/>
    </source>
</evidence>
<dbReference type="RefSeq" id="WP_091957954.1">
    <property type="nucleotide sequence ID" value="NZ_FOLH01000001.1"/>
</dbReference>
<feature type="coiled-coil region" evidence="1">
    <location>
        <begin position="26"/>
        <end position="81"/>
    </location>
</feature>
<evidence type="ECO:0000313" key="3">
    <source>
        <dbReference type="EMBL" id="SFB80534.1"/>
    </source>
</evidence>
<accession>A0A1I1E0D9</accession>
<name>A0A1I1E0D9_9GAMM</name>
<gene>
    <name evidence="3" type="ORF">SAMN05660443_0238</name>
</gene>
<keyword evidence="2" id="KW-0812">Transmembrane</keyword>
<sequence>MKLKAAAVGSVLIIMGMGYLWYEASLAQLETQLARTEANLTVEQEAVSQLGSLVVRKQEQLDRSKKQLAQMIQARNAAEARFQAIEVVHAQTLENLKQLQKQDQELDDWSADPVPVSADDWVRNLITPATGSD</sequence>
<keyword evidence="4" id="KW-1185">Reference proteome</keyword>
<dbReference type="STRING" id="1122252.SAMN05660443_0238"/>
<keyword evidence="2" id="KW-0472">Membrane</keyword>
<keyword evidence="1" id="KW-0175">Coiled coil</keyword>
<protein>
    <submittedName>
        <fullName evidence="3">Uncharacterized protein</fullName>
    </submittedName>
</protein>
<reference evidence="3 4" key="1">
    <citation type="submission" date="2016-10" db="EMBL/GenBank/DDBJ databases">
        <authorList>
            <person name="de Groot N.N."/>
        </authorList>
    </citation>
    <scope>NUCLEOTIDE SEQUENCE [LARGE SCALE GENOMIC DNA]</scope>
    <source>
        <strain evidence="3 4">DSM 18438</strain>
    </source>
</reference>
<dbReference type="Proteomes" id="UP000199058">
    <property type="component" value="Unassembled WGS sequence"/>
</dbReference>
<dbReference type="AlphaFoldDB" id="A0A1I1E0D9"/>
<dbReference type="EMBL" id="FOLH01000001">
    <property type="protein sequence ID" value="SFB80534.1"/>
    <property type="molecule type" value="Genomic_DNA"/>
</dbReference>
<evidence type="ECO:0000256" key="2">
    <source>
        <dbReference type="SAM" id="Phobius"/>
    </source>
</evidence>